<dbReference type="Proteomes" id="UP000278733">
    <property type="component" value="Chromosome"/>
</dbReference>
<accession>A0A448MJY8</accession>
<dbReference type="KEGG" id="rpne:NCTC8284_00616"/>
<proteinExistence type="predicted"/>
<name>A0A448MJY8_9PAST</name>
<organism evidence="1 2">
    <name type="scientific">Rodentibacter pneumotropicus</name>
    <dbReference type="NCBI Taxonomy" id="758"/>
    <lineage>
        <taxon>Bacteria</taxon>
        <taxon>Pseudomonadati</taxon>
        <taxon>Pseudomonadota</taxon>
        <taxon>Gammaproteobacteria</taxon>
        <taxon>Pasteurellales</taxon>
        <taxon>Pasteurellaceae</taxon>
        <taxon>Rodentibacter</taxon>
    </lineage>
</organism>
<reference evidence="1 2" key="1">
    <citation type="submission" date="2018-12" db="EMBL/GenBank/DDBJ databases">
        <authorList>
            <consortium name="Pathogen Informatics"/>
        </authorList>
    </citation>
    <scope>NUCLEOTIDE SEQUENCE [LARGE SCALE GENOMIC DNA]</scope>
    <source>
        <strain evidence="1 2">NCTC8284</strain>
    </source>
</reference>
<evidence type="ECO:0008006" key="3">
    <source>
        <dbReference type="Google" id="ProtNLM"/>
    </source>
</evidence>
<protein>
    <recommendedName>
        <fullName evidence="3">Mor transcription activator family</fullName>
    </recommendedName>
</protein>
<evidence type="ECO:0000313" key="2">
    <source>
        <dbReference type="Proteomes" id="UP000278733"/>
    </source>
</evidence>
<dbReference type="AlphaFoldDB" id="A0A448MJY8"/>
<gene>
    <name evidence="1" type="ORF">NCTC8284_00616</name>
</gene>
<evidence type="ECO:0000313" key="1">
    <source>
        <dbReference type="EMBL" id="VEH65471.1"/>
    </source>
</evidence>
<dbReference type="SUPFAM" id="SSF46689">
    <property type="entry name" value="Homeodomain-like"/>
    <property type="match status" value="1"/>
</dbReference>
<dbReference type="InterPro" id="IPR009057">
    <property type="entry name" value="Homeodomain-like_sf"/>
</dbReference>
<sequence>MQSQFERVADCLPEVVLEMVELVGFADMEKIVHQFGGTNFLFSDGRVYFPKLKALIGLESAVKLRRYFKSERVYIPRCEVALRLLRNERLKADFDFITRQEKKAGVWLCWSFVKNTNFLTVMRGILFAHFSQCRSININKPHFLSVGVWNSLLHSTQSFYYTIPSIY</sequence>
<dbReference type="EMBL" id="LR134405">
    <property type="protein sequence ID" value="VEH65471.1"/>
    <property type="molecule type" value="Genomic_DNA"/>
</dbReference>